<organism evidence="26 27">
    <name type="scientific">Lepisosteus oculatus</name>
    <name type="common">Spotted gar</name>
    <dbReference type="NCBI Taxonomy" id="7918"/>
    <lineage>
        <taxon>Eukaryota</taxon>
        <taxon>Metazoa</taxon>
        <taxon>Chordata</taxon>
        <taxon>Craniata</taxon>
        <taxon>Vertebrata</taxon>
        <taxon>Euteleostomi</taxon>
        <taxon>Actinopterygii</taxon>
        <taxon>Neopterygii</taxon>
        <taxon>Holostei</taxon>
        <taxon>Semionotiformes</taxon>
        <taxon>Lepisosteidae</taxon>
        <taxon>Lepisosteus</taxon>
    </lineage>
</organism>
<dbReference type="InterPro" id="IPR035976">
    <property type="entry name" value="Sushi/SCR/CCP_sf"/>
</dbReference>
<dbReference type="Proteomes" id="UP000018468">
    <property type="component" value="Linkage group LG19"/>
</dbReference>
<dbReference type="SMART" id="SM00034">
    <property type="entry name" value="CLECT"/>
    <property type="match status" value="1"/>
</dbReference>
<feature type="compositionally biased region" description="Basic and acidic residues" evidence="20">
    <location>
        <begin position="503"/>
        <end position="512"/>
    </location>
</feature>
<dbReference type="InterPro" id="IPR001881">
    <property type="entry name" value="EGF-like_Ca-bd_dom"/>
</dbReference>
<dbReference type="PROSITE" id="PS50026">
    <property type="entry name" value="EGF_3"/>
    <property type="match status" value="2"/>
</dbReference>
<dbReference type="FunFam" id="3.10.100.10:FF:000011">
    <property type="entry name" value="Aggrecan core protein"/>
    <property type="match status" value="1"/>
</dbReference>
<feature type="region of interest" description="Disordered" evidence="20">
    <location>
        <begin position="368"/>
        <end position="452"/>
    </location>
</feature>
<dbReference type="FunFam" id="2.10.25.10:FF:000006">
    <property type="entry name" value="Versican core protein-like isoform 1"/>
    <property type="match status" value="1"/>
</dbReference>
<dbReference type="Pfam" id="PF00008">
    <property type="entry name" value="EGF"/>
    <property type="match status" value="2"/>
</dbReference>
<dbReference type="EMBL" id="AHAT01011079">
    <property type="status" value="NOT_ANNOTATED_CDS"/>
    <property type="molecule type" value="Genomic_DNA"/>
</dbReference>
<feature type="compositionally biased region" description="Low complexity" evidence="20">
    <location>
        <begin position="381"/>
        <end position="405"/>
    </location>
</feature>
<dbReference type="EMBL" id="AHAT01011074">
    <property type="status" value="NOT_ANNOTATED_CDS"/>
    <property type="molecule type" value="Genomic_DNA"/>
</dbReference>
<evidence type="ECO:0000256" key="4">
    <source>
        <dbReference type="ARBA" id="ARBA00022659"/>
    </source>
</evidence>
<evidence type="ECO:0000256" key="16">
    <source>
        <dbReference type="ARBA" id="ARBA00075743"/>
    </source>
</evidence>
<dbReference type="PROSITE" id="PS50963">
    <property type="entry name" value="LINK_2"/>
    <property type="match status" value="2"/>
</dbReference>
<feature type="domain" description="Sushi" evidence="24">
    <location>
        <begin position="1311"/>
        <end position="1369"/>
    </location>
</feature>
<dbReference type="CDD" id="cd03520">
    <property type="entry name" value="Link_domain_CSPGs_modules_2_4"/>
    <property type="match status" value="1"/>
</dbReference>
<dbReference type="InterPro" id="IPR016187">
    <property type="entry name" value="CTDL_fold"/>
</dbReference>
<dbReference type="HOGENOM" id="CLU_000303_0_1_1"/>
<dbReference type="Pfam" id="PF00193">
    <property type="entry name" value="Xlink"/>
    <property type="match status" value="2"/>
</dbReference>
<feature type="domain" description="EGF-like" evidence="21">
    <location>
        <begin position="1144"/>
        <end position="1180"/>
    </location>
</feature>
<feature type="domain" description="C-type lectin" evidence="22">
    <location>
        <begin position="1193"/>
        <end position="1307"/>
    </location>
</feature>
<keyword evidence="11 17" id="KW-1015">Disulfide bond</keyword>
<dbReference type="InterPro" id="IPR016186">
    <property type="entry name" value="C-type_lectin-like/link_sf"/>
</dbReference>
<dbReference type="InterPro" id="IPR013783">
    <property type="entry name" value="Ig-like_fold"/>
</dbReference>
<feature type="domain" description="Ig-like" evidence="23">
    <location>
        <begin position="1"/>
        <end position="107"/>
    </location>
</feature>
<dbReference type="GeneTree" id="ENSGT00940000158649"/>
<dbReference type="Bgee" id="ENSLOCG00000004727">
    <property type="expression patterns" value="Expressed in brain and 5 other cell types or tissues"/>
</dbReference>
<dbReference type="GO" id="GO:0030246">
    <property type="term" value="F:carbohydrate binding"/>
    <property type="evidence" value="ECO:0007669"/>
    <property type="project" value="UniProtKB-KW"/>
</dbReference>
<dbReference type="PROSITE" id="PS01187">
    <property type="entry name" value="EGF_CA"/>
    <property type="match status" value="1"/>
</dbReference>
<feature type="region of interest" description="Disordered" evidence="20">
    <location>
        <begin position="1011"/>
        <end position="1031"/>
    </location>
</feature>
<dbReference type="eggNOG" id="ENOG502QQ78">
    <property type="taxonomic scope" value="Eukaryota"/>
</dbReference>
<dbReference type="InterPro" id="IPR007110">
    <property type="entry name" value="Ig-like_dom"/>
</dbReference>
<feature type="region of interest" description="Disordered" evidence="20">
    <location>
        <begin position="171"/>
        <end position="190"/>
    </location>
</feature>
<feature type="region of interest" description="Disordered" evidence="20">
    <location>
        <begin position="488"/>
        <end position="514"/>
    </location>
</feature>
<keyword evidence="27" id="KW-1185">Reference proteome</keyword>
<evidence type="ECO:0000256" key="9">
    <source>
        <dbReference type="ARBA" id="ARBA00022889"/>
    </source>
</evidence>
<evidence type="ECO:0000259" key="23">
    <source>
        <dbReference type="PROSITE" id="PS50835"/>
    </source>
</evidence>
<dbReference type="PROSITE" id="PS00615">
    <property type="entry name" value="C_TYPE_LECTIN_1"/>
    <property type="match status" value="1"/>
</dbReference>
<dbReference type="PANTHER" id="PTHR22804:SF24">
    <property type="entry name" value="NEUROCAN CORE PROTEIN"/>
    <property type="match status" value="1"/>
</dbReference>
<dbReference type="Pfam" id="PF00084">
    <property type="entry name" value="Sushi"/>
    <property type="match status" value="1"/>
</dbReference>
<dbReference type="SMART" id="SM00445">
    <property type="entry name" value="LINK"/>
    <property type="match status" value="2"/>
</dbReference>
<dbReference type="FunCoup" id="W5MBA9">
    <property type="interactions" value="767"/>
</dbReference>
<evidence type="ECO:0000259" key="21">
    <source>
        <dbReference type="PROSITE" id="PS50026"/>
    </source>
</evidence>
<dbReference type="PROSITE" id="PS01241">
    <property type="entry name" value="LINK_1"/>
    <property type="match status" value="1"/>
</dbReference>
<dbReference type="SUPFAM" id="SSF56436">
    <property type="entry name" value="C-type lectin-like"/>
    <property type="match status" value="3"/>
</dbReference>
<dbReference type="GO" id="GO:0005509">
    <property type="term" value="F:calcium ion binding"/>
    <property type="evidence" value="ECO:0007669"/>
    <property type="project" value="InterPro"/>
</dbReference>
<dbReference type="Gene3D" id="2.10.25.10">
    <property type="entry name" value="Laminin"/>
    <property type="match status" value="2"/>
</dbReference>
<evidence type="ECO:0000256" key="7">
    <source>
        <dbReference type="ARBA" id="ARBA00022737"/>
    </source>
</evidence>
<dbReference type="FunFam" id="3.10.100.10:FF:000002">
    <property type="entry name" value="Hyaluronan proteoglycan link protein 1"/>
    <property type="match status" value="1"/>
</dbReference>
<feature type="disulfide bond" evidence="17">
    <location>
        <begin position="1132"/>
        <end position="1141"/>
    </location>
</feature>
<feature type="compositionally biased region" description="Basic and acidic residues" evidence="20">
    <location>
        <begin position="178"/>
        <end position="190"/>
    </location>
</feature>
<feature type="region of interest" description="Disordered" evidence="20">
    <location>
        <begin position="797"/>
        <end position="830"/>
    </location>
</feature>
<keyword evidence="10" id="KW-0654">Proteoglycan</keyword>
<feature type="domain" description="EGF-like" evidence="21">
    <location>
        <begin position="1106"/>
        <end position="1142"/>
    </location>
</feature>
<feature type="disulfide bond" evidence="18">
    <location>
        <begin position="1313"/>
        <end position="1356"/>
    </location>
</feature>
<dbReference type="EMBL" id="AHAT01011076">
    <property type="status" value="NOT_ANNOTATED_CDS"/>
    <property type="molecule type" value="Genomic_DNA"/>
</dbReference>
<dbReference type="Pfam" id="PF00059">
    <property type="entry name" value="Lectin_C"/>
    <property type="match status" value="1"/>
</dbReference>
<evidence type="ECO:0000256" key="2">
    <source>
        <dbReference type="ARBA" id="ARBA00022525"/>
    </source>
</evidence>
<keyword evidence="3 17" id="KW-0245">EGF-like domain</keyword>
<keyword evidence="5" id="KW-0732">Signal</keyword>
<dbReference type="GO" id="GO:0005615">
    <property type="term" value="C:extracellular space"/>
    <property type="evidence" value="ECO:0000318"/>
    <property type="project" value="GO_Central"/>
</dbReference>
<protein>
    <recommendedName>
        <fullName evidence="15">Neurocan core protein</fullName>
    </recommendedName>
    <alternativeName>
        <fullName evidence="16">Chondroitin sulfate proteoglycan 3</fullName>
    </alternativeName>
</protein>
<dbReference type="PRINTS" id="PR01265">
    <property type="entry name" value="LINKMODULE"/>
</dbReference>
<evidence type="ECO:0000313" key="27">
    <source>
        <dbReference type="Proteomes" id="UP000018468"/>
    </source>
</evidence>
<dbReference type="SUPFAM" id="SSF48726">
    <property type="entry name" value="Immunoglobulin"/>
    <property type="match status" value="1"/>
</dbReference>
<keyword evidence="6" id="KW-0430">Lectin</keyword>
<evidence type="ECO:0000256" key="17">
    <source>
        <dbReference type="PROSITE-ProRule" id="PRU00076"/>
    </source>
</evidence>
<feature type="region of interest" description="Disordered" evidence="20">
    <location>
        <begin position="842"/>
        <end position="865"/>
    </location>
</feature>
<reference evidence="27" key="1">
    <citation type="submission" date="2011-12" db="EMBL/GenBank/DDBJ databases">
        <title>The Draft Genome of Lepisosteus oculatus.</title>
        <authorList>
            <consortium name="The Broad Institute Genome Assembly &amp; Analysis Group"/>
            <consortium name="Computational R&amp;D Group"/>
            <consortium name="and Sequencing Platform"/>
            <person name="Di Palma F."/>
            <person name="Alfoldi J."/>
            <person name="Johnson J."/>
            <person name="Berlin A."/>
            <person name="Gnerre S."/>
            <person name="Jaffe D."/>
            <person name="MacCallum I."/>
            <person name="Young S."/>
            <person name="Walker B.J."/>
            <person name="Lander E.S."/>
            <person name="Lindblad-Toh K."/>
        </authorList>
    </citation>
    <scope>NUCLEOTIDE SEQUENCE [LARGE SCALE GENOMIC DNA]</scope>
</reference>
<dbReference type="InParanoid" id="W5MBA9"/>
<evidence type="ECO:0000313" key="26">
    <source>
        <dbReference type="Ensembl" id="ENSLOCP00000005668.1"/>
    </source>
</evidence>
<dbReference type="PANTHER" id="PTHR22804">
    <property type="entry name" value="AGGRECAN/VERSICAN PROTEOGLYCAN"/>
    <property type="match status" value="1"/>
</dbReference>
<keyword evidence="2" id="KW-0964">Secreted</keyword>
<dbReference type="EMBL" id="AHAT01011077">
    <property type="status" value="NOT_ANNOTATED_CDS"/>
    <property type="molecule type" value="Genomic_DNA"/>
</dbReference>
<evidence type="ECO:0000256" key="5">
    <source>
        <dbReference type="ARBA" id="ARBA00022729"/>
    </source>
</evidence>
<dbReference type="InterPro" id="IPR013106">
    <property type="entry name" value="Ig_V-set"/>
</dbReference>
<evidence type="ECO:0000256" key="3">
    <source>
        <dbReference type="ARBA" id="ARBA00022536"/>
    </source>
</evidence>
<dbReference type="PROSITE" id="PS50041">
    <property type="entry name" value="C_TYPE_LECTIN_2"/>
    <property type="match status" value="1"/>
</dbReference>
<dbReference type="InterPro" id="IPR000436">
    <property type="entry name" value="Sushi_SCR_CCP_dom"/>
</dbReference>
<dbReference type="InterPro" id="IPR000152">
    <property type="entry name" value="EGF-type_Asp/Asn_hydroxyl_site"/>
</dbReference>
<dbReference type="FunFam" id="2.60.40.10:FF:000571">
    <property type="entry name" value="Neurocan core protein"/>
    <property type="match status" value="1"/>
</dbReference>
<dbReference type="FunFam" id="2.10.70.10:FF:000003">
    <property type="entry name" value="Versican core protein"/>
    <property type="match status" value="1"/>
</dbReference>
<dbReference type="OMA" id="HESGHWN"/>
<feature type="disulfide bond" evidence="17">
    <location>
        <begin position="1170"/>
        <end position="1179"/>
    </location>
</feature>
<comment type="caution">
    <text evidence="17">Lacks conserved residue(s) required for the propagation of feature annotation.</text>
</comment>
<evidence type="ECO:0000256" key="6">
    <source>
        <dbReference type="ARBA" id="ARBA00022734"/>
    </source>
</evidence>
<dbReference type="GO" id="GO:0001501">
    <property type="term" value="P:skeletal system development"/>
    <property type="evidence" value="ECO:0000318"/>
    <property type="project" value="GO_Central"/>
</dbReference>
<dbReference type="GO" id="GO:0007417">
    <property type="term" value="P:central nervous system development"/>
    <property type="evidence" value="ECO:0000318"/>
    <property type="project" value="GO_Central"/>
</dbReference>
<evidence type="ECO:0000256" key="8">
    <source>
        <dbReference type="ARBA" id="ARBA00022837"/>
    </source>
</evidence>
<feature type="disulfide bond" evidence="19">
    <location>
        <begin position="254"/>
        <end position="275"/>
    </location>
</feature>
<evidence type="ECO:0000256" key="12">
    <source>
        <dbReference type="ARBA" id="ARBA00023180"/>
    </source>
</evidence>
<evidence type="ECO:0000259" key="24">
    <source>
        <dbReference type="PROSITE" id="PS50923"/>
    </source>
</evidence>
<dbReference type="SUPFAM" id="SSF57196">
    <property type="entry name" value="EGF/Laminin"/>
    <property type="match status" value="1"/>
</dbReference>
<reference evidence="26" key="2">
    <citation type="submission" date="2025-08" db="UniProtKB">
        <authorList>
            <consortium name="Ensembl"/>
        </authorList>
    </citation>
    <scope>IDENTIFICATION</scope>
</reference>
<dbReference type="PROSITE" id="PS01186">
    <property type="entry name" value="EGF_2"/>
    <property type="match status" value="1"/>
</dbReference>
<comment type="function">
    <text evidence="14">May modulate neuronal adhesion and neurite growth during development by binding to neural cell adhesion molecules (NG-CAM and N-CAM). Chondroitin sulfate proteoglycan; binds to hyaluronic acid.</text>
</comment>
<dbReference type="CDD" id="cd00054">
    <property type="entry name" value="EGF_CA"/>
    <property type="match status" value="2"/>
</dbReference>
<dbReference type="PROSITE" id="PS50923">
    <property type="entry name" value="SUSHI"/>
    <property type="match status" value="1"/>
</dbReference>
<evidence type="ECO:0000256" key="11">
    <source>
        <dbReference type="ARBA" id="ARBA00023157"/>
    </source>
</evidence>
<reference evidence="26" key="3">
    <citation type="submission" date="2025-09" db="UniProtKB">
        <authorList>
            <consortium name="Ensembl"/>
        </authorList>
    </citation>
    <scope>IDENTIFICATION</scope>
</reference>
<dbReference type="EMBL" id="AHAT01011080">
    <property type="status" value="NOT_ANNOTATED_CDS"/>
    <property type="molecule type" value="Genomic_DNA"/>
</dbReference>
<dbReference type="Pfam" id="PF07686">
    <property type="entry name" value="V-set"/>
    <property type="match status" value="1"/>
</dbReference>
<dbReference type="CDD" id="cd03517">
    <property type="entry name" value="Link_domain_CSPGs_modules_1_3"/>
    <property type="match status" value="1"/>
</dbReference>
<dbReference type="InterPro" id="IPR018378">
    <property type="entry name" value="C-type_lectin_CS"/>
</dbReference>
<accession>W5MBA9</accession>
<dbReference type="PROSITE" id="PS50835">
    <property type="entry name" value="IG_LIKE"/>
    <property type="match status" value="1"/>
</dbReference>
<evidence type="ECO:0000259" key="22">
    <source>
        <dbReference type="PROSITE" id="PS50041"/>
    </source>
</evidence>
<dbReference type="SMART" id="SM00406">
    <property type="entry name" value="IGv"/>
    <property type="match status" value="1"/>
</dbReference>
<dbReference type="CDD" id="cd00033">
    <property type="entry name" value="CCP"/>
    <property type="match status" value="1"/>
</dbReference>
<evidence type="ECO:0000256" key="15">
    <source>
        <dbReference type="ARBA" id="ARBA00073685"/>
    </source>
</evidence>
<dbReference type="InterPro" id="IPR050691">
    <property type="entry name" value="Hyaluronan_bind_Proteoglycan"/>
</dbReference>
<dbReference type="PROSITE" id="PS00010">
    <property type="entry name" value="ASX_HYDROXYL"/>
    <property type="match status" value="1"/>
</dbReference>
<dbReference type="GO" id="GO:0072534">
    <property type="term" value="C:perineuronal net"/>
    <property type="evidence" value="ECO:0000318"/>
    <property type="project" value="GO_Central"/>
</dbReference>
<keyword evidence="13" id="KW-0393">Immunoglobulin domain</keyword>
<dbReference type="PROSITE" id="PS00022">
    <property type="entry name" value="EGF_1"/>
    <property type="match status" value="2"/>
</dbReference>
<evidence type="ECO:0000256" key="10">
    <source>
        <dbReference type="ARBA" id="ARBA00022974"/>
    </source>
</evidence>
<evidence type="ECO:0000256" key="20">
    <source>
        <dbReference type="SAM" id="MobiDB-lite"/>
    </source>
</evidence>
<dbReference type="FunFam" id="3.10.100.10:FF:000003">
    <property type="entry name" value="Versican core protein"/>
    <property type="match status" value="1"/>
</dbReference>
<dbReference type="GO" id="GO:0007155">
    <property type="term" value="P:cell adhesion"/>
    <property type="evidence" value="ECO:0007669"/>
    <property type="project" value="UniProtKB-KW"/>
</dbReference>
<feature type="domain" description="Link" evidence="25">
    <location>
        <begin position="109"/>
        <end position="204"/>
    </location>
</feature>
<dbReference type="InterPro" id="IPR000742">
    <property type="entry name" value="EGF"/>
</dbReference>
<keyword evidence="7" id="KW-0677">Repeat</keyword>
<dbReference type="InterPro" id="IPR018097">
    <property type="entry name" value="EGF_Ca-bd_CS"/>
</dbReference>
<sequence length="1369" mass="148822">MVREELAGVAFLPCVFTLRPSPSHEPPRIKWTKMLSGREQSVLVAKDNVIKVKKDFQGRVTLPGYPDNRYNATLALTGLRSSDSGLYRCEVVVGIDDEQDTVPLEVTGVVFHYRAPSDRYALSFRDAQRVCLENSAAIATPSQLQATFDDGYDNCDAGWLSDQTVRYPIRSPRPGCYGDREDQPGVRNYGDRDPAELYDVYCFSRQMKAGEVFHTAVPEKLSLATASTHCHSLGMQLATVGQLYLAWQDGLDRCDPGWLADGSVRYPINHPRRNCGGDEPGVRTVYQNPNRTGFPDTTSLFDAYCYSGTLFPSLPGSESGVWICTPEKVFVLNAPSELSSLASNDSAEMSGEHVVMHVGPSSLRLREPAEQNAEGPPGTRPQAASPGPAPEGEPSLESLEQQGGSAREEEGAEEEVEGGTREPAQSTISPGKGPAAEPTGEAIDGDSKPETSHFTTQNAILEHISVKPSHGASAGDGLTGSNKEISDQERETFFESSNSNAAAERDQADDRGWPAGHAYTVEEHNKAGSGEMGMVLLCGKALLNAFSCSLQTVAHSRAVPARPPCYCRVWELSRLHSRFLFITVQTHKDLTSTVTVAPLNLEGRQSGQSTLHPVEEKETLHDRYVTEAGPHPPVVATTPSTWATSLSFVPIEPLATIRTATAEAYASDVPLATQKQLLQTDGAQGRLSSQTTHGPVVRQSPAQSGLSAPTGGPSEDLDEPTELPAVSVTRSPEKMTQGEVDSNHTEESPPLWSDRPESSSFSEPPAVAGLDFKDSVGEAITHSVFFDYTPVVQAGKPTLDASPVEKSAGPEDRPSMVAATTDGPPSATSQSQVLTSALMESHQSSHTWYNEEEEKNTTTPGPDFSPSTAMSGLTASTGAAKNKRQIGVPLNTGEPLNYLRANKGQTDQKRDRCSSGSGELVCVLSSPPLLPLLPCSSAPSIPRGFGIYLEIHLQVIERHLFIYFFFFPPYSPLCSAFWHRAPALTPACAASQIETLTRLLHQAPMKELFPPRPASATLPGKERSATAGKSRTASPHYVTHMLYSSRWRITASSSPNPIPGVSNLASKSSLVPPHHLASLSPPSRACALAHVSSGTGHVCRVPPAAENDPCQTNPCLHGGTCLSTGDLYSCQCQPGYSGENCEIDIDDCQSTPCQNGGTCIDEINSFVCLCLPSYGGATCEKDTEGCEHNWRKFHGHCYRYFTHRHTWEDAEKDCREHNGHLASIHTPEEQDFVNGLGRENAWIGLNDRTVEEDFQWTDTMAVQYENWRENQPDNFFAGGEDCVVMIAHEHGKWNDVPCNYNLPYICKKGTVLCGAPPTVENAFLIGRKRTHYDIHSVVRYQCADGFLQRHVPTARCRSNGRWDHPKIIC</sequence>
<evidence type="ECO:0000256" key="19">
    <source>
        <dbReference type="PROSITE-ProRule" id="PRU00323"/>
    </source>
</evidence>
<evidence type="ECO:0000256" key="14">
    <source>
        <dbReference type="ARBA" id="ARBA00059308"/>
    </source>
</evidence>
<dbReference type="Gene3D" id="3.10.100.10">
    <property type="entry name" value="Mannose-Binding Protein A, subunit A"/>
    <property type="match status" value="3"/>
</dbReference>
<keyword evidence="8" id="KW-0106">Calcium</keyword>
<dbReference type="SMART" id="SM00179">
    <property type="entry name" value="EGF_CA"/>
    <property type="match status" value="2"/>
</dbReference>
<dbReference type="GO" id="GO:0045202">
    <property type="term" value="C:synapse"/>
    <property type="evidence" value="ECO:0000318"/>
    <property type="project" value="GO_Central"/>
</dbReference>
<dbReference type="InterPro" id="IPR001304">
    <property type="entry name" value="C-type_lectin-like"/>
</dbReference>
<evidence type="ECO:0000256" key="1">
    <source>
        <dbReference type="ARBA" id="ARBA00004613"/>
    </source>
</evidence>
<feature type="compositionally biased region" description="Polar residues" evidence="20">
    <location>
        <begin position="682"/>
        <end position="693"/>
    </location>
</feature>
<keyword evidence="9" id="KW-0130">Cell adhesion</keyword>
<dbReference type="Gene3D" id="2.10.70.10">
    <property type="entry name" value="Complement Module, domain 1"/>
    <property type="match status" value="1"/>
</dbReference>
<evidence type="ECO:0000256" key="13">
    <source>
        <dbReference type="ARBA" id="ARBA00023319"/>
    </source>
</evidence>
<feature type="region of interest" description="Disordered" evidence="20">
    <location>
        <begin position="682"/>
        <end position="766"/>
    </location>
</feature>
<dbReference type="SUPFAM" id="SSF57535">
    <property type="entry name" value="Complement control module/SCR domain"/>
    <property type="match status" value="1"/>
</dbReference>
<dbReference type="GO" id="GO:0005540">
    <property type="term" value="F:hyaluronic acid binding"/>
    <property type="evidence" value="ECO:0007669"/>
    <property type="project" value="InterPro"/>
</dbReference>
<dbReference type="SMART" id="SM00181">
    <property type="entry name" value="EGF"/>
    <property type="match status" value="2"/>
</dbReference>
<keyword evidence="12" id="KW-0325">Glycoprotein</keyword>
<name>W5MBA9_LEPOC</name>
<dbReference type="STRING" id="7918.ENSLOCP00000005668"/>
<dbReference type="Ensembl" id="ENSLOCT00000005676.1">
    <property type="protein sequence ID" value="ENSLOCP00000005668.1"/>
    <property type="gene ID" value="ENSLOCG00000004727.1"/>
</dbReference>
<evidence type="ECO:0000256" key="18">
    <source>
        <dbReference type="PROSITE-ProRule" id="PRU00302"/>
    </source>
</evidence>
<dbReference type="Gene3D" id="2.60.40.10">
    <property type="entry name" value="Immunoglobulins"/>
    <property type="match status" value="1"/>
</dbReference>
<feature type="domain" description="Link" evidence="25">
    <location>
        <begin position="211"/>
        <end position="307"/>
    </location>
</feature>
<feature type="disulfide bond" evidence="19">
    <location>
        <begin position="155"/>
        <end position="176"/>
    </location>
</feature>
<dbReference type="InterPro" id="IPR000538">
    <property type="entry name" value="Link_dom"/>
</dbReference>
<comment type="subcellular location">
    <subcellularLocation>
        <location evidence="1">Secreted</location>
    </subcellularLocation>
</comment>
<feature type="disulfide bond" evidence="18">
    <location>
        <begin position="1342"/>
        <end position="1369"/>
    </location>
</feature>
<evidence type="ECO:0000259" key="25">
    <source>
        <dbReference type="PROSITE" id="PS50963"/>
    </source>
</evidence>
<keyword evidence="4 18" id="KW-0768">Sushi</keyword>
<dbReference type="InterPro" id="IPR036179">
    <property type="entry name" value="Ig-like_dom_sf"/>
</dbReference>
<dbReference type="SMART" id="SM00032">
    <property type="entry name" value="CCP"/>
    <property type="match status" value="1"/>
</dbReference>
<dbReference type="FunFam" id="2.10.25.10:FF:000537">
    <property type="entry name" value="Notch 3"/>
    <property type="match status" value="1"/>
</dbReference>
<dbReference type="EMBL" id="AHAT01011078">
    <property type="status" value="NOT_ANNOTATED_CDS"/>
    <property type="molecule type" value="Genomic_DNA"/>
</dbReference>
<proteinExistence type="predicted"/>
<dbReference type="EMBL" id="AHAT01011075">
    <property type="status" value="NOT_ANNOTATED_CDS"/>
    <property type="molecule type" value="Genomic_DNA"/>
</dbReference>